<evidence type="ECO:0000256" key="1">
    <source>
        <dbReference type="SAM" id="MobiDB-lite"/>
    </source>
</evidence>
<name>A0ABR3ETE9_9AGAR</name>
<feature type="region of interest" description="Disordered" evidence="1">
    <location>
        <begin position="1"/>
        <end position="26"/>
    </location>
</feature>
<proteinExistence type="predicted"/>
<feature type="compositionally biased region" description="Polar residues" evidence="1">
    <location>
        <begin position="1"/>
        <end position="20"/>
    </location>
</feature>
<reference evidence="2 3" key="1">
    <citation type="submission" date="2024-02" db="EMBL/GenBank/DDBJ databases">
        <title>A draft genome for the cacao thread blight pathogen Marasmius crinis-equi.</title>
        <authorList>
            <person name="Cohen S.P."/>
            <person name="Baruah I.K."/>
            <person name="Amoako-Attah I."/>
            <person name="Bukari Y."/>
            <person name="Meinhardt L.W."/>
            <person name="Bailey B.A."/>
        </authorList>
    </citation>
    <scope>NUCLEOTIDE SEQUENCE [LARGE SCALE GENOMIC DNA]</scope>
    <source>
        <strain evidence="2 3">GH-76</strain>
    </source>
</reference>
<organism evidence="2 3">
    <name type="scientific">Marasmius crinis-equi</name>
    <dbReference type="NCBI Taxonomy" id="585013"/>
    <lineage>
        <taxon>Eukaryota</taxon>
        <taxon>Fungi</taxon>
        <taxon>Dikarya</taxon>
        <taxon>Basidiomycota</taxon>
        <taxon>Agaricomycotina</taxon>
        <taxon>Agaricomycetes</taxon>
        <taxon>Agaricomycetidae</taxon>
        <taxon>Agaricales</taxon>
        <taxon>Marasmiineae</taxon>
        <taxon>Marasmiaceae</taxon>
        <taxon>Marasmius</taxon>
    </lineage>
</organism>
<accession>A0ABR3ETE9</accession>
<gene>
    <name evidence="2" type="ORF">V5O48_015817</name>
</gene>
<evidence type="ECO:0000313" key="3">
    <source>
        <dbReference type="Proteomes" id="UP001465976"/>
    </source>
</evidence>
<comment type="caution">
    <text evidence="2">The sequence shown here is derived from an EMBL/GenBank/DDBJ whole genome shotgun (WGS) entry which is preliminary data.</text>
</comment>
<keyword evidence="3" id="KW-1185">Reference proteome</keyword>
<dbReference type="EMBL" id="JBAHYK010001979">
    <property type="protein sequence ID" value="KAL0566196.1"/>
    <property type="molecule type" value="Genomic_DNA"/>
</dbReference>
<dbReference type="Proteomes" id="UP001465976">
    <property type="component" value="Unassembled WGS sequence"/>
</dbReference>
<sequence length="221" mass="24241">MSTENESNAQTNPDIESSSAEAPANLESTTRDAIEDIVRDVVAQSLSVTLQNCEYDLQDLDIFAVDWSSDGTFTVLPSFLQSMCTTCEEAPDYEGEDADAVMVGANDGNGTTSTTAESAPVHRGAAPADVLVCPKCGHSLKLPPPEERWYAIWRGRRVGWCKGWKLMDELTRSVKGQQMSYQLSADDARAVFAEKLENNEVEVVHDRLVSFDRVADGELFP</sequence>
<protein>
    <submittedName>
        <fullName evidence="2">Uncharacterized protein</fullName>
    </submittedName>
</protein>
<evidence type="ECO:0000313" key="2">
    <source>
        <dbReference type="EMBL" id="KAL0566196.1"/>
    </source>
</evidence>